<proteinExistence type="predicted"/>
<organism evidence="2 3">
    <name type="scientific">Chitinophaga pinensis</name>
    <dbReference type="NCBI Taxonomy" id="79329"/>
    <lineage>
        <taxon>Bacteria</taxon>
        <taxon>Pseudomonadati</taxon>
        <taxon>Bacteroidota</taxon>
        <taxon>Chitinophagia</taxon>
        <taxon>Chitinophagales</taxon>
        <taxon>Chitinophagaceae</taxon>
        <taxon>Chitinophaga</taxon>
    </lineage>
</organism>
<comment type="caution">
    <text evidence="2">The sequence shown here is derived from an EMBL/GenBank/DDBJ whole genome shotgun (WGS) entry which is preliminary data.</text>
</comment>
<protein>
    <recommendedName>
        <fullName evidence="4">YD repeat-containing protein</fullName>
    </recommendedName>
</protein>
<name>A0A5C6LNV3_9BACT</name>
<feature type="signal peptide" evidence="1">
    <location>
        <begin position="1"/>
        <end position="19"/>
    </location>
</feature>
<dbReference type="PROSITE" id="PS51257">
    <property type="entry name" value="PROKAR_LIPOPROTEIN"/>
    <property type="match status" value="1"/>
</dbReference>
<keyword evidence="1" id="KW-0732">Signal</keyword>
<evidence type="ECO:0000313" key="2">
    <source>
        <dbReference type="EMBL" id="TWV99164.1"/>
    </source>
</evidence>
<accession>A0A5C6LNV3</accession>
<dbReference type="RefSeq" id="WP_146306400.1">
    <property type="nucleotide sequence ID" value="NZ_VOHS01000018.1"/>
</dbReference>
<evidence type="ECO:0008006" key="4">
    <source>
        <dbReference type="Google" id="ProtNLM"/>
    </source>
</evidence>
<reference evidence="2 3" key="1">
    <citation type="submission" date="2019-08" db="EMBL/GenBank/DDBJ databases">
        <title>Whole genome sequencing of chitin degrading bacteria Chitinophaga pinensis YS16.</title>
        <authorList>
            <person name="Singh R.P."/>
            <person name="Manchanda G."/>
            <person name="Maurya I.K."/>
            <person name="Joshi N.K."/>
            <person name="Srivastava A.K."/>
        </authorList>
    </citation>
    <scope>NUCLEOTIDE SEQUENCE [LARGE SCALE GENOMIC DNA]</scope>
    <source>
        <strain evidence="2 3">YS-16</strain>
    </source>
</reference>
<keyword evidence="3" id="KW-1185">Reference proteome</keyword>
<sequence>MKRILLSAAVLGLFFTACKDDETNTPQPDVPVKLLAKETSKYDSTVLTYDAGKKLSLYKYYGFDSDDDIMVAKPSYENNQLIAFLTGPNEQTATHKAVAFGYNTAGKVFTVNFYDVEDGSLNQYDSIAYNADGRVSAVYIAEKVAVVNHLGFFEKNVFEWDAKGNVVKTHRIAFADGKEATDTTTTILTYDDKVNYTAKQLELYLIDVEEVAASLSANNILTATTQFELSKQTITNVYTYDAENYPITKISTRKEVQGGIEIGSSVDNRTMIYIKK</sequence>
<gene>
    <name evidence="2" type="ORF">FEF09_17990</name>
</gene>
<dbReference type="Proteomes" id="UP000318815">
    <property type="component" value="Unassembled WGS sequence"/>
</dbReference>
<evidence type="ECO:0000256" key="1">
    <source>
        <dbReference type="SAM" id="SignalP"/>
    </source>
</evidence>
<dbReference type="EMBL" id="VOHS01000018">
    <property type="protein sequence ID" value="TWV99164.1"/>
    <property type="molecule type" value="Genomic_DNA"/>
</dbReference>
<dbReference type="OrthoDB" id="646069at2"/>
<feature type="chain" id="PRO_5022735004" description="YD repeat-containing protein" evidence="1">
    <location>
        <begin position="20"/>
        <end position="276"/>
    </location>
</feature>
<evidence type="ECO:0000313" key="3">
    <source>
        <dbReference type="Proteomes" id="UP000318815"/>
    </source>
</evidence>
<dbReference type="AlphaFoldDB" id="A0A5C6LNV3"/>